<dbReference type="SUPFAM" id="SSF161098">
    <property type="entry name" value="MetI-like"/>
    <property type="match status" value="1"/>
</dbReference>
<dbReference type="Proteomes" id="UP001448614">
    <property type="component" value="Unassembled WGS sequence"/>
</dbReference>
<proteinExistence type="inferred from homology"/>
<evidence type="ECO:0000259" key="9">
    <source>
        <dbReference type="PROSITE" id="PS50928"/>
    </source>
</evidence>
<dbReference type="CDD" id="cd06261">
    <property type="entry name" value="TM_PBP2"/>
    <property type="match status" value="1"/>
</dbReference>
<feature type="transmembrane region" description="Helical" evidence="7">
    <location>
        <begin position="265"/>
        <end position="290"/>
    </location>
</feature>
<evidence type="ECO:0000256" key="8">
    <source>
        <dbReference type="SAM" id="MobiDB-lite"/>
    </source>
</evidence>
<evidence type="ECO:0000256" key="1">
    <source>
        <dbReference type="ARBA" id="ARBA00004651"/>
    </source>
</evidence>
<feature type="domain" description="ABC transmembrane type-1" evidence="9">
    <location>
        <begin position="101"/>
        <end position="290"/>
    </location>
</feature>
<feature type="transmembrane region" description="Helical" evidence="7">
    <location>
        <begin position="150"/>
        <end position="178"/>
    </location>
</feature>
<accession>A0ABV0GY53</accession>
<dbReference type="InterPro" id="IPR000515">
    <property type="entry name" value="MetI-like"/>
</dbReference>
<dbReference type="PANTHER" id="PTHR43386:SF1">
    <property type="entry name" value="D,D-DIPEPTIDE TRANSPORT SYSTEM PERMEASE PROTEIN DDPC-RELATED"/>
    <property type="match status" value="1"/>
</dbReference>
<evidence type="ECO:0000256" key="4">
    <source>
        <dbReference type="ARBA" id="ARBA00022692"/>
    </source>
</evidence>
<dbReference type="InterPro" id="IPR025966">
    <property type="entry name" value="OppC_N"/>
</dbReference>
<dbReference type="InterPro" id="IPR050366">
    <property type="entry name" value="BP-dependent_transpt_permease"/>
</dbReference>
<keyword evidence="2 7" id="KW-0813">Transport</keyword>
<feature type="transmembrane region" description="Helical" evidence="7">
    <location>
        <begin position="222"/>
        <end position="245"/>
    </location>
</feature>
<organism evidence="10 11">
    <name type="scientific">Paenarthrobacter nicotinovorans</name>
    <name type="common">Arthrobacter nicotinovorans</name>
    <dbReference type="NCBI Taxonomy" id="29320"/>
    <lineage>
        <taxon>Bacteria</taxon>
        <taxon>Bacillati</taxon>
        <taxon>Actinomycetota</taxon>
        <taxon>Actinomycetes</taxon>
        <taxon>Micrococcales</taxon>
        <taxon>Micrococcaceae</taxon>
        <taxon>Paenarthrobacter</taxon>
    </lineage>
</organism>
<feature type="compositionally biased region" description="Low complexity" evidence="8">
    <location>
        <begin position="1"/>
        <end position="18"/>
    </location>
</feature>
<protein>
    <submittedName>
        <fullName evidence="10">ABC transporter permease</fullName>
    </submittedName>
</protein>
<dbReference type="Pfam" id="PF12911">
    <property type="entry name" value="OppC_N"/>
    <property type="match status" value="1"/>
</dbReference>
<dbReference type="Pfam" id="PF00528">
    <property type="entry name" value="BPD_transp_1"/>
    <property type="match status" value="1"/>
</dbReference>
<comment type="subcellular location">
    <subcellularLocation>
        <location evidence="1 7">Cell membrane</location>
        <topology evidence="1 7">Multi-pass membrane protein</topology>
    </subcellularLocation>
</comment>
<evidence type="ECO:0000256" key="7">
    <source>
        <dbReference type="RuleBase" id="RU363032"/>
    </source>
</evidence>
<evidence type="ECO:0000313" key="10">
    <source>
        <dbReference type="EMBL" id="MEO3943348.1"/>
    </source>
</evidence>
<gene>
    <name evidence="10" type="ORF">V3C41_19930</name>
</gene>
<dbReference type="EMBL" id="JBBMFV010000004">
    <property type="protein sequence ID" value="MEO3943348.1"/>
    <property type="molecule type" value="Genomic_DNA"/>
</dbReference>
<dbReference type="InterPro" id="IPR035906">
    <property type="entry name" value="MetI-like_sf"/>
</dbReference>
<comment type="similarity">
    <text evidence="7">Belongs to the binding-protein-dependent transport system permease family.</text>
</comment>
<keyword evidence="4 7" id="KW-0812">Transmembrane</keyword>
<dbReference type="Gene3D" id="1.10.3720.10">
    <property type="entry name" value="MetI-like"/>
    <property type="match status" value="1"/>
</dbReference>
<dbReference type="PANTHER" id="PTHR43386">
    <property type="entry name" value="OLIGOPEPTIDE TRANSPORT SYSTEM PERMEASE PROTEIN APPC"/>
    <property type="match status" value="1"/>
</dbReference>
<dbReference type="RefSeq" id="WP_026540394.1">
    <property type="nucleotide sequence ID" value="NZ_JBBMFV010000004.1"/>
</dbReference>
<evidence type="ECO:0000256" key="6">
    <source>
        <dbReference type="ARBA" id="ARBA00023136"/>
    </source>
</evidence>
<keyword evidence="11" id="KW-1185">Reference proteome</keyword>
<keyword evidence="6 7" id="KW-0472">Membrane</keyword>
<evidence type="ECO:0000313" key="11">
    <source>
        <dbReference type="Proteomes" id="UP001448614"/>
    </source>
</evidence>
<reference evidence="10 11" key="1">
    <citation type="journal article" date="2024" name="Appl. Microbiol. Biotechnol.">
        <title>Biosynthetic gene clusters with biotechnological applications in novel Antarctic isolates from Actinomycetota.</title>
        <authorList>
            <person name="Bruna P."/>
            <person name="Nunez-Montero K."/>
            <person name="Contreras M.J."/>
            <person name="Leal K."/>
            <person name="Garcia M."/>
            <person name="Abanto M."/>
            <person name="Barrientos L."/>
        </authorList>
    </citation>
    <scope>NUCLEOTIDE SEQUENCE [LARGE SCALE GENOMIC DNA]</scope>
    <source>
        <strain evidence="10 11">Se16.17</strain>
    </source>
</reference>
<keyword evidence="5 7" id="KW-1133">Transmembrane helix</keyword>
<evidence type="ECO:0000256" key="5">
    <source>
        <dbReference type="ARBA" id="ARBA00022989"/>
    </source>
</evidence>
<comment type="caution">
    <text evidence="10">The sequence shown here is derived from an EMBL/GenBank/DDBJ whole genome shotgun (WGS) entry which is preliminary data.</text>
</comment>
<sequence>MSPTTESTTPSRSRASAEQSNLRPLKLLKQTLGRDRLAAAGAAIIVLVIVLAVFGQWLAPFPDQGMGSTNASARNLAPNALNWLGTDQLGRDVLSRIIMGANPALTISATVVAAAALIGIPLGAVAGYCGGWLDETLMRVTEIFQAFPPLLLAMVTVAILGPSLTNAGIALAISWWPWYARLVRAEARSLRERSYVEAARAMGISQLLIITRHVLRNCMTPILVQATVDIGTVILAAGSLAFIGLGTQPPLPDWGLMVAEGRGLIFSSWWIATFPGLAIFLAVLGFNLLGDSLRDLLDPRQVKR</sequence>
<dbReference type="PROSITE" id="PS50928">
    <property type="entry name" value="ABC_TM1"/>
    <property type="match status" value="1"/>
</dbReference>
<feature type="transmembrane region" description="Helical" evidence="7">
    <location>
        <begin position="37"/>
        <end position="59"/>
    </location>
</feature>
<feature type="region of interest" description="Disordered" evidence="8">
    <location>
        <begin position="1"/>
        <end position="20"/>
    </location>
</feature>
<evidence type="ECO:0000256" key="3">
    <source>
        <dbReference type="ARBA" id="ARBA00022475"/>
    </source>
</evidence>
<feature type="transmembrane region" description="Helical" evidence="7">
    <location>
        <begin position="104"/>
        <end position="129"/>
    </location>
</feature>
<name>A0ABV0GY53_PAENI</name>
<evidence type="ECO:0000256" key="2">
    <source>
        <dbReference type="ARBA" id="ARBA00022448"/>
    </source>
</evidence>
<keyword evidence="3" id="KW-1003">Cell membrane</keyword>